<accession>A0A075LZY3</accession>
<dbReference type="RefSeq" id="YP_009055981.1">
    <property type="nucleotide sequence ID" value="NC_024788.1"/>
</dbReference>
<keyword evidence="2" id="KW-1185">Reference proteome</keyword>
<dbReference type="Proteomes" id="UP000028561">
    <property type="component" value="Segment"/>
</dbReference>
<protein>
    <submittedName>
        <fullName evidence="1">Uncharacterized protein</fullName>
    </submittedName>
</protein>
<name>A0A075LZY3_9CAUD</name>
<organism evidence="1 2">
    <name type="scientific">Bacillus phage Riley</name>
    <dbReference type="NCBI Taxonomy" id="1486662"/>
    <lineage>
        <taxon>Viruses</taxon>
        <taxon>Duplodnaviria</taxon>
        <taxon>Heunggongvirae</taxon>
        <taxon>Uroviricota</taxon>
        <taxon>Caudoviricetes</taxon>
        <taxon>Herelleviridae</taxon>
        <taxon>Bastillevirinae</taxon>
        <taxon>Bequatrovirus</taxon>
        <taxon>Bequatrovirus riley</taxon>
    </lineage>
</organism>
<reference evidence="2" key="1">
    <citation type="submission" date="2014-09" db="EMBL/GenBank/DDBJ databases">
        <title>Genomic characterization and comparison of seven Myoviridae bacteriophage infecting Bacillus thuringiensis.</title>
        <authorList>
            <person name="Sauder A.B."/>
            <person name="McKenzie Q.R."/>
            <person name="Temple L.M."/>
            <person name="Alexis B.K."/>
            <person name="Al-Atrache Z."/>
            <person name="Lewis L.O."/>
            <person name="Loesser-Casey K.E."/>
            <person name="Mitchell K.J."/>
        </authorList>
    </citation>
    <scope>NUCLEOTIDE SEQUENCE [LARGE SCALE GENOMIC DNA]</scope>
</reference>
<dbReference type="GeneID" id="20283203"/>
<evidence type="ECO:0000313" key="1">
    <source>
        <dbReference type="EMBL" id="AIF72092.1"/>
    </source>
</evidence>
<dbReference type="EMBL" id="KJ489402">
    <property type="protein sequence ID" value="AIF72092.1"/>
    <property type="molecule type" value="Genomic_DNA"/>
</dbReference>
<sequence length="88" mass="9986">MRKSVYLRDKMDDDILEVVKPLLKNHSFAHVMRELARDGIKYRKGGGGVVSHKIIQSITPEQPAPILDIKLNKKEASDNDIASRLDNF</sequence>
<reference evidence="1 2" key="2">
    <citation type="journal article" date="2016" name="Virology (Lond)">
        <title>Genomic characterization and comparison of seven Myoviridae bacteriophage infecting Bacillus thuringiensis.</title>
        <authorList>
            <person name="Sauder A.B."/>
            <person name="Quinn M.R."/>
            <person name="Brouillette A."/>
            <person name="Caruso S."/>
            <person name="Cresawn S."/>
            <person name="Erill I."/>
            <person name="Lewis L."/>
            <person name="Loesser-Casey K."/>
            <person name="Pate M."/>
            <person name="Scott C."/>
            <person name="Stockwell S."/>
            <person name="Temple L."/>
        </authorList>
    </citation>
    <scope>NUCLEOTIDE SEQUENCE [LARGE SCALE GENOMIC DNA]</scope>
</reference>
<proteinExistence type="predicted"/>
<dbReference type="KEGG" id="vg:20283203"/>
<evidence type="ECO:0000313" key="2">
    <source>
        <dbReference type="Proteomes" id="UP000028561"/>
    </source>
</evidence>